<gene>
    <name evidence="2" type="ORF">HNQ85_002553</name>
</gene>
<keyword evidence="1" id="KW-0802">TPR repeat</keyword>
<evidence type="ECO:0000256" key="1">
    <source>
        <dbReference type="PROSITE-ProRule" id="PRU00339"/>
    </source>
</evidence>
<dbReference type="Gene3D" id="1.25.40.10">
    <property type="entry name" value="Tetratricopeptide repeat domain"/>
    <property type="match status" value="2"/>
</dbReference>
<evidence type="ECO:0000313" key="3">
    <source>
        <dbReference type="Proteomes" id="UP000580891"/>
    </source>
</evidence>
<protein>
    <submittedName>
        <fullName evidence="2">Flp pilus assembly protein TadD</fullName>
    </submittedName>
</protein>
<dbReference type="PANTHER" id="PTHR12558">
    <property type="entry name" value="CELL DIVISION CYCLE 16,23,27"/>
    <property type="match status" value="1"/>
</dbReference>
<dbReference type="SUPFAM" id="SSF48452">
    <property type="entry name" value="TPR-like"/>
    <property type="match status" value="1"/>
</dbReference>
<dbReference type="AlphaFoldDB" id="A0A7W0BXP4"/>
<dbReference type="InterPro" id="IPR011990">
    <property type="entry name" value="TPR-like_helical_dom_sf"/>
</dbReference>
<feature type="repeat" description="TPR" evidence="1">
    <location>
        <begin position="22"/>
        <end position="55"/>
    </location>
</feature>
<proteinExistence type="predicted"/>
<name>A0A7W0BXP4_9BACL</name>
<dbReference type="Proteomes" id="UP000580891">
    <property type="component" value="Unassembled WGS sequence"/>
</dbReference>
<reference evidence="2 3" key="1">
    <citation type="submission" date="2020-07" db="EMBL/GenBank/DDBJ databases">
        <title>Genomic Encyclopedia of Type Strains, Phase IV (KMG-IV): sequencing the most valuable type-strain genomes for metagenomic binning, comparative biology and taxonomic classification.</title>
        <authorList>
            <person name="Goeker M."/>
        </authorList>
    </citation>
    <scope>NUCLEOTIDE SEQUENCE [LARGE SCALE GENOMIC DNA]</scope>
    <source>
        <strain evidence="2 3">DSM 25220</strain>
    </source>
</reference>
<comment type="caution">
    <text evidence="2">The sequence shown here is derived from an EMBL/GenBank/DDBJ whole genome shotgun (WGS) entry which is preliminary data.</text>
</comment>
<dbReference type="EMBL" id="JACDUU010000006">
    <property type="protein sequence ID" value="MBA2872244.1"/>
    <property type="molecule type" value="Genomic_DNA"/>
</dbReference>
<keyword evidence="3" id="KW-1185">Reference proteome</keyword>
<dbReference type="InterPro" id="IPR019734">
    <property type="entry name" value="TPR_rpt"/>
</dbReference>
<organism evidence="2 3">
    <name type="scientific">[Anoxybacillus] calidus</name>
    <dbReference type="NCBI Taxonomy" id="575178"/>
    <lineage>
        <taxon>Bacteria</taxon>
        <taxon>Bacillati</taxon>
        <taxon>Bacillota</taxon>
        <taxon>Bacilli</taxon>
        <taxon>Bacillales</taxon>
        <taxon>Anoxybacillaceae</taxon>
        <taxon>Paranoxybacillus</taxon>
    </lineage>
</organism>
<accession>A0A7W0BXP4</accession>
<dbReference type="SMART" id="SM00028">
    <property type="entry name" value="TPR"/>
    <property type="match status" value="4"/>
</dbReference>
<feature type="repeat" description="TPR" evidence="1">
    <location>
        <begin position="99"/>
        <end position="132"/>
    </location>
</feature>
<dbReference type="Pfam" id="PF13181">
    <property type="entry name" value="TPR_8"/>
    <property type="match status" value="1"/>
</dbReference>
<dbReference type="PROSITE" id="PS50005">
    <property type="entry name" value="TPR"/>
    <property type="match status" value="2"/>
</dbReference>
<dbReference type="PANTHER" id="PTHR12558:SF13">
    <property type="entry name" value="CELL DIVISION CYCLE PROTEIN 27 HOMOLOG"/>
    <property type="match status" value="1"/>
</dbReference>
<sequence length="342" mass="40247">MNHFNQLAKQLQERVRQEPNNACLINDLAIALMEINDYEEAFFQFKKAADIHPNVQSLNNLAYFYYHEGEPLEEGVWRIKEKEAIELLKKVIQHNPSSYFPYNLLGEIYTASHHYNQAKEVLLKAICIQPTLENLNNLGVCYYKTSFLEKAAEYFYKANLERKENNFSLYPLLSYGICLAKLGEREEALKTANKLLILNQELEDNFEDQIAHIYYITGDYSEFVNIYSKLDLLFYEVDGIPPYLFALKELGRLDKMEDIVESIIKHKSKEIQETLVDDEEEWEPGRKEEYINELQTEIKFLRNSAKQIMEGKQPTLEYEPIVETRCYLFGCKRHNNPNYLPC</sequence>
<evidence type="ECO:0000313" key="2">
    <source>
        <dbReference type="EMBL" id="MBA2872244.1"/>
    </source>
</evidence>
<dbReference type="RefSeq" id="WP_181538034.1">
    <property type="nucleotide sequence ID" value="NZ_JACDUU010000006.1"/>
</dbReference>